<dbReference type="AlphaFoldDB" id="B0PE65"/>
<accession>B0PE65</accession>
<dbReference type="Proteomes" id="UP000003803">
    <property type="component" value="Unassembled WGS sequence"/>
</dbReference>
<evidence type="ECO:0000313" key="1">
    <source>
        <dbReference type="EMBL" id="EDS10254.1"/>
    </source>
</evidence>
<protein>
    <submittedName>
        <fullName evidence="1">Uncharacterized protein</fullName>
    </submittedName>
</protein>
<reference evidence="1" key="1">
    <citation type="submission" date="2007-11" db="EMBL/GenBank/DDBJ databases">
        <authorList>
            <person name="Fulton L."/>
            <person name="Clifton S."/>
            <person name="Fulton B."/>
            <person name="Xu J."/>
            <person name="Minx P."/>
            <person name="Pepin K.H."/>
            <person name="Johnson M."/>
            <person name="Thiruvilangam P."/>
            <person name="Bhonagiri V."/>
            <person name="Nash W.E."/>
            <person name="Mardis E.R."/>
            <person name="Wilson R.K."/>
        </authorList>
    </citation>
    <scope>NUCLEOTIDE SEQUENCE [LARGE SCALE GENOMIC DNA]</scope>
    <source>
        <strain evidence="1">DSM 17241</strain>
    </source>
</reference>
<reference evidence="1" key="2">
    <citation type="submission" date="2013-09" db="EMBL/GenBank/DDBJ databases">
        <title>Draft genome sequence of Anaerotruncus colihominis(DSM 17241).</title>
        <authorList>
            <person name="Sudarsanam P."/>
            <person name="Ley R."/>
            <person name="Guruge J."/>
            <person name="Turnbaugh P.J."/>
            <person name="Mahowald M."/>
            <person name="Liep D."/>
            <person name="Gordon J."/>
        </authorList>
    </citation>
    <scope>NUCLEOTIDE SEQUENCE</scope>
    <source>
        <strain evidence="1">DSM 17241</strain>
    </source>
</reference>
<sequence>MISYANNMENIKKQAGQLKYVAELIENMIDRRPTKGMPEESETVDSFLQLSSIERNMDRLVDYIAQDIEGLQKAMNSMEKYREASKRRQGKISIEEELEYLGTAYMTLAELFKAGSKLSCRLDVICGGKSNYTTMDITSLSVNIIKFIRKAERLNVGGVSSTCMCGRKSMDEVRIIVNNTLRAIREHLDAVEAAYKQAAEKLYM</sequence>
<dbReference type="RefSeq" id="WP_006875754.1">
    <property type="nucleotide sequence ID" value="NZ_DS544185.1"/>
</dbReference>
<name>B0PE65_9FIRM</name>
<comment type="caution">
    <text evidence="1">The sequence shown here is derived from an EMBL/GenBank/DDBJ whole genome shotgun (WGS) entry which is preliminary data.</text>
</comment>
<gene>
    <name evidence="1" type="ORF">ANACOL_02850</name>
</gene>
<dbReference type="HOGENOM" id="CLU_1340937_0_0_9"/>
<dbReference type="EMBL" id="ABGD02000024">
    <property type="protein sequence ID" value="EDS10254.1"/>
    <property type="molecule type" value="Genomic_DNA"/>
</dbReference>
<proteinExistence type="predicted"/>
<keyword evidence="2" id="KW-1185">Reference proteome</keyword>
<evidence type="ECO:0000313" key="2">
    <source>
        <dbReference type="Proteomes" id="UP000003803"/>
    </source>
</evidence>
<organism evidence="1 2">
    <name type="scientific">Anaerotruncus colihominis DSM 17241</name>
    <dbReference type="NCBI Taxonomy" id="445972"/>
    <lineage>
        <taxon>Bacteria</taxon>
        <taxon>Bacillati</taxon>
        <taxon>Bacillota</taxon>
        <taxon>Clostridia</taxon>
        <taxon>Eubacteriales</taxon>
        <taxon>Oscillospiraceae</taxon>
        <taxon>Anaerotruncus</taxon>
    </lineage>
</organism>